<protein>
    <recommendedName>
        <fullName evidence="4">Thiamine pyrophosphate enzyme TPP-binding domain-containing protein</fullName>
    </recommendedName>
</protein>
<dbReference type="GO" id="GO:0003984">
    <property type="term" value="F:acetolactate synthase activity"/>
    <property type="evidence" value="ECO:0007669"/>
    <property type="project" value="TreeGrafter"/>
</dbReference>
<reference evidence="5" key="1">
    <citation type="submission" date="2018-05" db="EMBL/GenBank/DDBJ databases">
        <authorList>
            <person name="Lanie J.A."/>
            <person name="Ng W.-L."/>
            <person name="Kazmierczak K.M."/>
            <person name="Andrzejewski T.M."/>
            <person name="Davidsen T.M."/>
            <person name="Wayne K.J."/>
            <person name="Tettelin H."/>
            <person name="Glass J.I."/>
            <person name="Rusch D."/>
            <person name="Podicherti R."/>
            <person name="Tsui H.-C.T."/>
            <person name="Winkler M.E."/>
        </authorList>
    </citation>
    <scope>NUCLEOTIDE SEQUENCE</scope>
</reference>
<dbReference type="Gene3D" id="3.40.50.970">
    <property type="match status" value="1"/>
</dbReference>
<evidence type="ECO:0000256" key="1">
    <source>
        <dbReference type="ARBA" id="ARBA00001964"/>
    </source>
</evidence>
<keyword evidence="3" id="KW-0786">Thiamine pyrophosphate</keyword>
<sequence>EHGTIVHVDLDHSEHNKNRQVQLPVHSDLKFALSRLIKMVKTRPIKARFNKWHKQIAEWKQRAPLRYEVTNEVMSSSHMKDQLKGKEDQVILPQHAIATLYKESKGNAIITTGVGQHQMWAGQHYQYKHPRQLITSAGLGAMGFGYPAALGVKVAHPNKEVVDIDGDGSFLMNIQELATAKIEKINAKALVLNNQHLGMVVQWEDRFYKGNRGHTYLGNPDDPKSVYPDYPTMCAGFGVKCERVMYKKDLRAAIRRMLAAKEPYVLDVITPYTEHVLPFIPAGHTVADMIY</sequence>
<dbReference type="Pfam" id="PF02775">
    <property type="entry name" value="TPP_enzyme_C"/>
    <property type="match status" value="1"/>
</dbReference>
<dbReference type="AlphaFoldDB" id="A0A382JB33"/>
<gene>
    <name evidence="5" type="ORF">METZ01_LOCUS261950</name>
</gene>
<feature type="non-terminal residue" evidence="5">
    <location>
        <position position="1"/>
    </location>
</feature>
<dbReference type="PANTHER" id="PTHR18968:SF13">
    <property type="entry name" value="ACETOLACTATE SYNTHASE CATALYTIC SUBUNIT, MITOCHONDRIAL"/>
    <property type="match status" value="1"/>
</dbReference>
<dbReference type="GO" id="GO:0050660">
    <property type="term" value="F:flavin adenine dinucleotide binding"/>
    <property type="evidence" value="ECO:0007669"/>
    <property type="project" value="TreeGrafter"/>
</dbReference>
<dbReference type="InterPro" id="IPR045229">
    <property type="entry name" value="TPP_enz"/>
</dbReference>
<evidence type="ECO:0000313" key="5">
    <source>
        <dbReference type="EMBL" id="SVC09096.1"/>
    </source>
</evidence>
<accession>A0A382JB33</accession>
<dbReference type="EMBL" id="UINC01073027">
    <property type="protein sequence ID" value="SVC09096.1"/>
    <property type="molecule type" value="Genomic_DNA"/>
</dbReference>
<dbReference type="SUPFAM" id="SSF52518">
    <property type="entry name" value="Thiamin diphosphate-binding fold (THDP-binding)"/>
    <property type="match status" value="1"/>
</dbReference>
<feature type="domain" description="Thiamine pyrophosphate enzyme TPP-binding" evidence="4">
    <location>
        <begin position="113"/>
        <end position="268"/>
    </location>
</feature>
<proteinExistence type="inferred from homology"/>
<dbReference type="InterPro" id="IPR000399">
    <property type="entry name" value="TPP-bd_CS"/>
</dbReference>
<comment type="similarity">
    <text evidence="2">Belongs to the TPP enzyme family.</text>
</comment>
<dbReference type="Gene3D" id="3.40.50.1220">
    <property type="entry name" value="TPP-binding domain"/>
    <property type="match status" value="1"/>
</dbReference>
<evidence type="ECO:0000256" key="2">
    <source>
        <dbReference type="ARBA" id="ARBA00007812"/>
    </source>
</evidence>
<evidence type="ECO:0000256" key="3">
    <source>
        <dbReference type="ARBA" id="ARBA00023052"/>
    </source>
</evidence>
<dbReference type="CDD" id="cd02015">
    <property type="entry name" value="TPP_AHAS"/>
    <property type="match status" value="1"/>
</dbReference>
<dbReference type="PANTHER" id="PTHR18968">
    <property type="entry name" value="THIAMINE PYROPHOSPHATE ENZYMES"/>
    <property type="match status" value="1"/>
</dbReference>
<name>A0A382JB33_9ZZZZ</name>
<comment type="cofactor">
    <cofactor evidence="1">
        <name>thiamine diphosphate</name>
        <dbReference type="ChEBI" id="CHEBI:58937"/>
    </cofactor>
</comment>
<dbReference type="GO" id="GO:0005948">
    <property type="term" value="C:acetolactate synthase complex"/>
    <property type="evidence" value="ECO:0007669"/>
    <property type="project" value="TreeGrafter"/>
</dbReference>
<dbReference type="InterPro" id="IPR011766">
    <property type="entry name" value="TPP_enzyme_TPP-bd"/>
</dbReference>
<dbReference type="SUPFAM" id="SSF52467">
    <property type="entry name" value="DHS-like NAD/FAD-binding domain"/>
    <property type="match status" value="1"/>
</dbReference>
<dbReference type="GO" id="GO:0000287">
    <property type="term" value="F:magnesium ion binding"/>
    <property type="evidence" value="ECO:0007669"/>
    <property type="project" value="InterPro"/>
</dbReference>
<dbReference type="GO" id="GO:0009097">
    <property type="term" value="P:isoleucine biosynthetic process"/>
    <property type="evidence" value="ECO:0007669"/>
    <property type="project" value="TreeGrafter"/>
</dbReference>
<dbReference type="GO" id="GO:0030976">
    <property type="term" value="F:thiamine pyrophosphate binding"/>
    <property type="evidence" value="ECO:0007669"/>
    <property type="project" value="InterPro"/>
</dbReference>
<dbReference type="InterPro" id="IPR029035">
    <property type="entry name" value="DHS-like_NAD/FAD-binding_dom"/>
</dbReference>
<dbReference type="InterPro" id="IPR029061">
    <property type="entry name" value="THDP-binding"/>
</dbReference>
<organism evidence="5">
    <name type="scientific">marine metagenome</name>
    <dbReference type="NCBI Taxonomy" id="408172"/>
    <lineage>
        <taxon>unclassified sequences</taxon>
        <taxon>metagenomes</taxon>
        <taxon>ecological metagenomes</taxon>
    </lineage>
</organism>
<dbReference type="GO" id="GO:0009099">
    <property type="term" value="P:L-valine biosynthetic process"/>
    <property type="evidence" value="ECO:0007669"/>
    <property type="project" value="TreeGrafter"/>
</dbReference>
<dbReference type="InterPro" id="IPR039368">
    <property type="entry name" value="AHAS_TPP"/>
</dbReference>
<dbReference type="PROSITE" id="PS00187">
    <property type="entry name" value="TPP_ENZYMES"/>
    <property type="match status" value="1"/>
</dbReference>
<evidence type="ECO:0000259" key="4">
    <source>
        <dbReference type="Pfam" id="PF02775"/>
    </source>
</evidence>